<dbReference type="Pfam" id="PF04101">
    <property type="entry name" value="Glyco_tran_28_C"/>
    <property type="match status" value="1"/>
</dbReference>
<dbReference type="SUPFAM" id="SSF53756">
    <property type="entry name" value="UDP-Glycosyltransferase/glycogen phosphorylase"/>
    <property type="match status" value="1"/>
</dbReference>
<accession>A0A2H0W6H8</accession>
<evidence type="ECO:0000313" key="3">
    <source>
        <dbReference type="Proteomes" id="UP000231382"/>
    </source>
</evidence>
<dbReference type="GO" id="GO:0016758">
    <property type="term" value="F:hexosyltransferase activity"/>
    <property type="evidence" value="ECO:0007669"/>
    <property type="project" value="InterPro"/>
</dbReference>
<dbReference type="EMBL" id="PEZW01000016">
    <property type="protein sequence ID" value="PIS07682.1"/>
    <property type="molecule type" value="Genomic_DNA"/>
</dbReference>
<dbReference type="Gene3D" id="3.40.50.2000">
    <property type="entry name" value="Glycogen Phosphorylase B"/>
    <property type="match status" value="1"/>
</dbReference>
<name>A0A2H0W6H8_9BACT</name>
<evidence type="ECO:0000259" key="1">
    <source>
        <dbReference type="Pfam" id="PF04101"/>
    </source>
</evidence>
<organism evidence="2 3">
    <name type="scientific">Candidatus Berkelbacteria bacterium CG10_big_fil_rev_8_21_14_0_10_43_13</name>
    <dbReference type="NCBI Taxonomy" id="1974514"/>
    <lineage>
        <taxon>Bacteria</taxon>
        <taxon>Candidatus Berkelbacteria</taxon>
    </lineage>
</organism>
<sequence>MRKTYKSTVLYYAGWNSFTHIGGAYNLAKAMPDVFFHVTTAEKWPFPKLENLQYHKLYRPNCAVRFEEKIFLHTYTYERELGDIKKYRRHLFEYLQLLNKINPNMVISDITMEIALWSKFFGYPTCTFYETVDTHNLRHKIVWDNADSILVRYPKQFVEEIETNIHPKMFFCGGVSKFDLDENLPSKAEAITKIGADSNKKTVTFLASSQSQIIPSSRKYFNFVCAGLNKVSEENNCFVLYPKKDSIVQKLQKKYSKIHFVIGIFNQVQYYLSAADVVVSGSGMGATMETCFFRVPMLQIPVPWVFKEQMIKASALERIGAARVISPVKMSAESIAGEISTLLNDTQVRKETREAQAKMIDRKGYQRLARHIQKMLNSSLCKDKISITSD</sequence>
<protein>
    <recommendedName>
        <fullName evidence="1">Glycosyl transferase family 28 C-terminal domain-containing protein</fullName>
    </recommendedName>
</protein>
<comment type="caution">
    <text evidence="2">The sequence shown here is derived from an EMBL/GenBank/DDBJ whole genome shotgun (WGS) entry which is preliminary data.</text>
</comment>
<dbReference type="InterPro" id="IPR007235">
    <property type="entry name" value="Glyco_trans_28_C"/>
</dbReference>
<feature type="domain" description="Glycosyl transferase family 28 C-terminal" evidence="1">
    <location>
        <begin position="247"/>
        <end position="366"/>
    </location>
</feature>
<proteinExistence type="predicted"/>
<dbReference type="PANTHER" id="PTHR21015">
    <property type="entry name" value="UDP-N-ACETYLGLUCOSAMINE--N-ACETYLMURAMYL-(PENTAPEPTIDE) PYROPHOSPHORYL-UNDECAPRENOL N-ACETYLGLUCOSAMINE TRANSFERASE 1"/>
    <property type="match status" value="1"/>
</dbReference>
<evidence type="ECO:0000313" key="2">
    <source>
        <dbReference type="EMBL" id="PIS07682.1"/>
    </source>
</evidence>
<dbReference type="PANTHER" id="PTHR21015:SF22">
    <property type="entry name" value="GLYCOSYLTRANSFERASE"/>
    <property type="match status" value="1"/>
</dbReference>
<reference evidence="3" key="1">
    <citation type="submission" date="2017-09" db="EMBL/GenBank/DDBJ databases">
        <title>Depth-based differentiation of microbial function through sediment-hosted aquifers and enrichment of novel symbionts in the deep terrestrial subsurface.</title>
        <authorList>
            <person name="Probst A.J."/>
            <person name="Ladd B."/>
            <person name="Jarett J.K."/>
            <person name="Geller-Mcgrath D.E."/>
            <person name="Sieber C.M.K."/>
            <person name="Emerson J.B."/>
            <person name="Anantharaman K."/>
            <person name="Thomas B.C."/>
            <person name="Malmstrom R."/>
            <person name="Stieglmeier M."/>
            <person name="Klingl A."/>
            <person name="Woyke T."/>
            <person name="Ryan C.M."/>
            <person name="Banfield J.F."/>
        </authorList>
    </citation>
    <scope>NUCLEOTIDE SEQUENCE [LARGE SCALE GENOMIC DNA]</scope>
</reference>
<gene>
    <name evidence="2" type="ORF">COT78_02280</name>
</gene>
<dbReference type="AlphaFoldDB" id="A0A2H0W6H8"/>
<dbReference type="Proteomes" id="UP000231382">
    <property type="component" value="Unassembled WGS sequence"/>
</dbReference>